<dbReference type="AlphaFoldDB" id="A0A183FZA7"/>
<comment type="subcellular location">
    <subcellularLocation>
        <location evidence="1">Mitochondrion</location>
    </subcellularLocation>
</comment>
<dbReference type="InterPro" id="IPR011032">
    <property type="entry name" value="GroES-like_sf"/>
</dbReference>
<evidence type="ECO:0000256" key="3">
    <source>
        <dbReference type="ARBA" id="ARBA00022857"/>
    </source>
</evidence>
<evidence type="ECO:0000256" key="1">
    <source>
        <dbReference type="ARBA" id="ARBA00004173"/>
    </source>
</evidence>
<organism evidence="10 11">
    <name type="scientific">Heligmosomoides polygyrus</name>
    <name type="common">Parasitic roundworm</name>
    <dbReference type="NCBI Taxonomy" id="6339"/>
    <lineage>
        <taxon>Eukaryota</taxon>
        <taxon>Metazoa</taxon>
        <taxon>Ecdysozoa</taxon>
        <taxon>Nematoda</taxon>
        <taxon>Chromadorea</taxon>
        <taxon>Rhabditida</taxon>
        <taxon>Rhabditina</taxon>
        <taxon>Rhabditomorpha</taxon>
        <taxon>Strongyloidea</taxon>
        <taxon>Heligmosomidae</taxon>
        <taxon>Heligmosomoides</taxon>
    </lineage>
</organism>
<dbReference type="WBParaSite" id="HPBE_0001406101-mRNA-1">
    <property type="protein sequence ID" value="HPBE_0001406101-mRNA-1"/>
    <property type="gene ID" value="HPBE_0001406101"/>
</dbReference>
<dbReference type="EMBL" id="UZAH01028189">
    <property type="protein sequence ID" value="VDO98368.1"/>
    <property type="molecule type" value="Genomic_DNA"/>
</dbReference>
<dbReference type="SUPFAM" id="SSF50129">
    <property type="entry name" value="GroES-like"/>
    <property type="match status" value="1"/>
</dbReference>
<evidence type="ECO:0000256" key="7">
    <source>
        <dbReference type="ARBA" id="ARBA00041058"/>
    </source>
</evidence>
<dbReference type="PANTHER" id="PTHR43981:SF2">
    <property type="entry name" value="ENOYL-[ACYL-CARRIER-PROTEIN] REDUCTASE, MITOCHONDRIAL"/>
    <property type="match status" value="1"/>
</dbReference>
<comment type="similarity">
    <text evidence="2">Belongs to the zinc-containing alcohol dehydrogenase family. Quinone oxidoreductase subfamily.</text>
</comment>
<sequence length="146" mass="16223">MTVARKLRHGLFQVGDGVRSLRVGDHVVPARVGLGVWRSDGYHRETDLVAIDNTLPLEASATIQINPPTAYRMLKDFVDLKPGDTVMQNGANSAVGRAVIQICRIWGIRTVNIIRKRSNLKDVISELKTLGADEVLTYEELSKQCR</sequence>
<dbReference type="GO" id="GO:0016491">
    <property type="term" value="F:oxidoreductase activity"/>
    <property type="evidence" value="ECO:0007669"/>
    <property type="project" value="UniProtKB-KW"/>
</dbReference>
<dbReference type="OrthoDB" id="5863710at2759"/>
<keyword evidence="4" id="KW-0809">Transit peptide</keyword>
<keyword evidence="10" id="KW-1185">Reference proteome</keyword>
<dbReference type="GO" id="GO:0006631">
    <property type="term" value="P:fatty acid metabolic process"/>
    <property type="evidence" value="ECO:0007669"/>
    <property type="project" value="TreeGrafter"/>
</dbReference>
<reference evidence="11" key="2">
    <citation type="submission" date="2019-09" db="UniProtKB">
        <authorList>
            <consortium name="WormBaseParasite"/>
        </authorList>
    </citation>
    <scope>IDENTIFICATION</scope>
</reference>
<evidence type="ECO:0000256" key="5">
    <source>
        <dbReference type="ARBA" id="ARBA00023002"/>
    </source>
</evidence>
<dbReference type="GO" id="GO:0005739">
    <property type="term" value="C:mitochondrion"/>
    <property type="evidence" value="ECO:0007669"/>
    <property type="project" value="UniProtKB-SubCell"/>
</dbReference>
<protein>
    <recommendedName>
        <fullName evidence="7">Enoyl-[acyl-carrier-protein] reductase, mitochondrial</fullName>
    </recommendedName>
    <alternativeName>
        <fullName evidence="8">2-enoyl thioester reductase</fullName>
    </alternativeName>
</protein>
<dbReference type="Proteomes" id="UP000050761">
    <property type="component" value="Unassembled WGS sequence"/>
</dbReference>
<evidence type="ECO:0000256" key="6">
    <source>
        <dbReference type="ARBA" id="ARBA00023128"/>
    </source>
</evidence>
<evidence type="ECO:0000256" key="4">
    <source>
        <dbReference type="ARBA" id="ARBA00022946"/>
    </source>
</evidence>
<reference evidence="9 10" key="1">
    <citation type="submission" date="2018-11" db="EMBL/GenBank/DDBJ databases">
        <authorList>
            <consortium name="Pathogen Informatics"/>
        </authorList>
    </citation>
    <scope>NUCLEOTIDE SEQUENCE [LARGE SCALE GENOMIC DNA]</scope>
</reference>
<evidence type="ECO:0000313" key="9">
    <source>
        <dbReference type="EMBL" id="VDO98368.1"/>
    </source>
</evidence>
<keyword evidence="3" id="KW-0521">NADP</keyword>
<accession>A0A183FZA7</accession>
<evidence type="ECO:0000313" key="11">
    <source>
        <dbReference type="WBParaSite" id="HPBE_0001406101-mRNA-1"/>
    </source>
</evidence>
<dbReference type="PANTHER" id="PTHR43981">
    <property type="entry name" value="ENOYL-[ACYL-CARRIER-PROTEIN] REDUCTASE, MITOCHONDRIAL"/>
    <property type="match status" value="1"/>
</dbReference>
<keyword evidence="6" id="KW-0496">Mitochondrion</keyword>
<gene>
    <name evidence="9" type="ORF">HPBE_LOCUS14062</name>
</gene>
<proteinExistence type="inferred from homology"/>
<keyword evidence="5" id="KW-0560">Oxidoreductase</keyword>
<evidence type="ECO:0000256" key="8">
    <source>
        <dbReference type="ARBA" id="ARBA00042123"/>
    </source>
</evidence>
<evidence type="ECO:0000256" key="2">
    <source>
        <dbReference type="ARBA" id="ARBA00010371"/>
    </source>
</evidence>
<dbReference type="InterPro" id="IPR051034">
    <property type="entry name" value="Mito_Enoyl-ACP_Reductase"/>
</dbReference>
<accession>A0A3P8DCX0</accession>
<name>A0A183FZA7_HELPZ</name>
<dbReference type="InterPro" id="IPR036291">
    <property type="entry name" value="NAD(P)-bd_dom_sf"/>
</dbReference>
<dbReference type="Gene3D" id="3.40.50.720">
    <property type="entry name" value="NAD(P)-binding Rossmann-like Domain"/>
    <property type="match status" value="1"/>
</dbReference>
<evidence type="ECO:0000313" key="10">
    <source>
        <dbReference type="Proteomes" id="UP000050761"/>
    </source>
</evidence>
<dbReference type="SUPFAM" id="SSF51735">
    <property type="entry name" value="NAD(P)-binding Rossmann-fold domains"/>
    <property type="match status" value="1"/>
</dbReference>